<reference evidence="5" key="1">
    <citation type="submission" date="2019-03" db="EMBL/GenBank/DDBJ databases">
        <title>WGS assembly of Setaria viridis.</title>
        <authorList>
            <person name="Huang P."/>
            <person name="Jenkins J."/>
            <person name="Grimwood J."/>
            <person name="Barry K."/>
            <person name="Healey A."/>
            <person name="Mamidi S."/>
            <person name="Sreedasyam A."/>
            <person name="Shu S."/>
            <person name="Feldman M."/>
            <person name="Wu J."/>
            <person name="Yu Y."/>
            <person name="Chen C."/>
            <person name="Johnson J."/>
            <person name="Rokhsar D."/>
            <person name="Baxter I."/>
            <person name="Schmutz J."/>
            <person name="Brutnell T."/>
            <person name="Kellogg E."/>
        </authorList>
    </citation>
    <scope>NUCLEOTIDE SEQUENCE [LARGE SCALE GENOMIC DNA]</scope>
</reference>
<dbReference type="SUPFAM" id="SSF54695">
    <property type="entry name" value="POZ domain"/>
    <property type="match status" value="1"/>
</dbReference>
<comment type="similarity">
    <text evidence="2">Belongs to the Tdpoz family.</text>
</comment>
<dbReference type="Proteomes" id="UP000298652">
    <property type="component" value="Chromosome 8"/>
</dbReference>
<dbReference type="PANTHER" id="PTHR26379:SF483">
    <property type="entry name" value="OS11G0619800 PROTEIN"/>
    <property type="match status" value="1"/>
</dbReference>
<dbReference type="InterPro" id="IPR056423">
    <property type="entry name" value="BACK_BPM_SPOP"/>
</dbReference>
<evidence type="ECO:0000256" key="1">
    <source>
        <dbReference type="ARBA" id="ARBA00004906"/>
    </source>
</evidence>
<dbReference type="PROSITE" id="PS50097">
    <property type="entry name" value="BTB"/>
    <property type="match status" value="1"/>
</dbReference>
<dbReference type="InterPro" id="IPR002083">
    <property type="entry name" value="MATH/TRAF_dom"/>
</dbReference>
<dbReference type="Pfam" id="PF22486">
    <property type="entry name" value="MATH_2"/>
    <property type="match status" value="1"/>
</dbReference>
<dbReference type="OMA" id="MICEDML"/>
<sequence>MPSSPGPAIVDPGRSSASTIAADMETGSHELTVRGYSGTKGLGVGKGILSAAFSIGGHSCSDCISLYLQLLVDDDQGDNGDVKAQFKFCLLDQGEPVPSYTLTSKRQEFARIKSHAWGWAKFIRRKELEESPHIEDDTFRISCHVTVPKIRAEETQVHFLTSPSKTDLHRHLGDLLESNVGADVKFRVGRETFTAHRSILAARSPVFRAELFGWMKEKWAAQVRIDDMEPRVFGAMLHFIYTDSLPQIEGDRRVMAQHLLVAADRYCLVGLKMICEDMLRNFIDTNTAATTLELAEQHGCRRLKERCLNFLKNPGNTIAVGCPSLVKDLLAKVSP</sequence>
<dbReference type="SMART" id="SM00225">
    <property type="entry name" value="BTB"/>
    <property type="match status" value="1"/>
</dbReference>
<protein>
    <recommendedName>
        <fullName evidence="7">BTB domain-containing protein</fullName>
    </recommendedName>
</protein>
<dbReference type="Gene3D" id="2.60.210.10">
    <property type="entry name" value="Apoptosis, Tumor Necrosis Factor Receptor Associated Protein 2, Chain A"/>
    <property type="match status" value="1"/>
</dbReference>
<evidence type="ECO:0000313" key="6">
    <source>
        <dbReference type="Proteomes" id="UP000298652"/>
    </source>
</evidence>
<dbReference type="PANTHER" id="PTHR26379">
    <property type="entry name" value="BTB/POZ AND MATH DOMAIN-CONTAINING PROTEIN 1"/>
    <property type="match status" value="1"/>
</dbReference>
<accession>A0A4U6TLA4</accession>
<dbReference type="Gene3D" id="3.30.710.10">
    <property type="entry name" value="Potassium Channel Kv1.1, Chain A"/>
    <property type="match status" value="1"/>
</dbReference>
<dbReference type="SUPFAM" id="SSF49599">
    <property type="entry name" value="TRAF domain-like"/>
    <property type="match status" value="1"/>
</dbReference>
<evidence type="ECO:0000259" key="4">
    <source>
        <dbReference type="PROSITE" id="PS50144"/>
    </source>
</evidence>
<proteinExistence type="inferred from homology"/>
<name>A0A4U6TLA4_SETVI</name>
<dbReference type="Pfam" id="PF00651">
    <property type="entry name" value="BTB"/>
    <property type="match status" value="1"/>
</dbReference>
<dbReference type="Gramene" id="TKW01845">
    <property type="protein sequence ID" value="TKW01845"/>
    <property type="gene ID" value="SEVIR_8G206100v2"/>
</dbReference>
<dbReference type="AlphaFoldDB" id="A0A4U6TLA4"/>
<dbReference type="CDD" id="cd00121">
    <property type="entry name" value="MATH"/>
    <property type="match status" value="1"/>
</dbReference>
<gene>
    <name evidence="5" type="ORF">SEVIR_8G206100v2</name>
</gene>
<dbReference type="InterPro" id="IPR011333">
    <property type="entry name" value="SKP1/BTB/POZ_sf"/>
</dbReference>
<feature type="domain" description="BTB" evidence="3">
    <location>
        <begin position="182"/>
        <end position="249"/>
    </location>
</feature>
<dbReference type="PROSITE" id="PS50144">
    <property type="entry name" value="MATH"/>
    <property type="match status" value="1"/>
</dbReference>
<dbReference type="InterPro" id="IPR008974">
    <property type="entry name" value="TRAF-like"/>
</dbReference>
<evidence type="ECO:0000256" key="2">
    <source>
        <dbReference type="ARBA" id="ARBA00010846"/>
    </source>
</evidence>
<dbReference type="InterPro" id="IPR000210">
    <property type="entry name" value="BTB/POZ_dom"/>
</dbReference>
<organism evidence="5 6">
    <name type="scientific">Setaria viridis</name>
    <name type="common">Green bristlegrass</name>
    <name type="synonym">Setaria italica subsp. viridis</name>
    <dbReference type="NCBI Taxonomy" id="4556"/>
    <lineage>
        <taxon>Eukaryota</taxon>
        <taxon>Viridiplantae</taxon>
        <taxon>Streptophyta</taxon>
        <taxon>Embryophyta</taxon>
        <taxon>Tracheophyta</taxon>
        <taxon>Spermatophyta</taxon>
        <taxon>Magnoliopsida</taxon>
        <taxon>Liliopsida</taxon>
        <taxon>Poales</taxon>
        <taxon>Poaceae</taxon>
        <taxon>PACMAD clade</taxon>
        <taxon>Panicoideae</taxon>
        <taxon>Panicodae</taxon>
        <taxon>Paniceae</taxon>
        <taxon>Cenchrinae</taxon>
        <taxon>Setaria</taxon>
    </lineage>
</organism>
<keyword evidence="6" id="KW-1185">Reference proteome</keyword>
<evidence type="ECO:0000313" key="5">
    <source>
        <dbReference type="EMBL" id="TKW01845.1"/>
    </source>
</evidence>
<dbReference type="EMBL" id="CM016559">
    <property type="protein sequence ID" value="TKW01845.1"/>
    <property type="molecule type" value="Genomic_DNA"/>
</dbReference>
<evidence type="ECO:0000259" key="3">
    <source>
        <dbReference type="PROSITE" id="PS50097"/>
    </source>
</evidence>
<dbReference type="InterPro" id="IPR045005">
    <property type="entry name" value="BPM1-6"/>
</dbReference>
<dbReference type="Pfam" id="PF24570">
    <property type="entry name" value="BACK_BPM_SPOP"/>
    <property type="match status" value="1"/>
</dbReference>
<dbReference type="GO" id="GO:0016567">
    <property type="term" value="P:protein ubiquitination"/>
    <property type="evidence" value="ECO:0007669"/>
    <property type="project" value="InterPro"/>
</dbReference>
<evidence type="ECO:0008006" key="7">
    <source>
        <dbReference type="Google" id="ProtNLM"/>
    </source>
</evidence>
<feature type="domain" description="MATH" evidence="4">
    <location>
        <begin position="26"/>
        <end position="145"/>
    </location>
</feature>
<comment type="pathway">
    <text evidence="1">Protein modification; protein ubiquitination.</text>
</comment>